<sequence length="320" mass="36216">MAPTVPQTFFNLASVQAVFDFDKNALFGPSTTGNVPTNWKTFEDQPISARSLVDVFANRAPVIRVKEFLTSDECERLLQVVRTHKLGAYDTENTWPRVGISGITQYDHIQGKSMIQGLYARPLDKNLYFDSVREARSLQERWKTEAGVDVIERVIDRLRSVSGMTVRVASEDDREYFAGILRAVDRGIGVHADCAIYEAAGWNISECAAQLTWNILLNKVPGGDTIVYDRQWLAPDDDIAWRKEFPRDSYHPQMLQGHPFKAMEAVPGDLTFFNPRNFHEVKACDVSRDHPKPDIRFTVSSFVGYLPGNSSRPDTIVLWS</sequence>
<dbReference type="Proteomes" id="UP000775872">
    <property type="component" value="Unassembled WGS sequence"/>
</dbReference>
<dbReference type="AlphaFoldDB" id="A0A9N9Z9Y6"/>
<reference evidence="1 2" key="2">
    <citation type="submission" date="2021-10" db="EMBL/GenBank/DDBJ databases">
        <authorList>
            <person name="Piombo E."/>
        </authorList>
    </citation>
    <scope>NUCLEOTIDE SEQUENCE [LARGE SCALE GENOMIC DNA]</scope>
</reference>
<proteinExistence type="predicted"/>
<dbReference type="Pfam" id="PF22814">
    <property type="entry name" value="WelO5"/>
    <property type="match status" value="1"/>
</dbReference>
<name>A0A9N9Z9Y6_9HYPO</name>
<reference evidence="2" key="1">
    <citation type="submission" date="2019-06" db="EMBL/GenBank/DDBJ databases">
        <authorList>
            <person name="Broberg M."/>
        </authorList>
    </citation>
    <scope>NUCLEOTIDE SEQUENCE [LARGE SCALE GENOMIC DNA]</scope>
</reference>
<dbReference type="InterPro" id="IPR055091">
    <property type="entry name" value="WelO5-like"/>
</dbReference>
<gene>
    <name evidence="1" type="ORF">CSOL1703_00014247</name>
</gene>
<evidence type="ECO:0000313" key="2">
    <source>
        <dbReference type="Proteomes" id="UP000775872"/>
    </source>
</evidence>
<organism evidence="1 2">
    <name type="scientific">Clonostachys solani</name>
    <dbReference type="NCBI Taxonomy" id="160281"/>
    <lineage>
        <taxon>Eukaryota</taxon>
        <taxon>Fungi</taxon>
        <taxon>Dikarya</taxon>
        <taxon>Ascomycota</taxon>
        <taxon>Pezizomycotina</taxon>
        <taxon>Sordariomycetes</taxon>
        <taxon>Hypocreomycetidae</taxon>
        <taxon>Hypocreales</taxon>
        <taxon>Bionectriaceae</taxon>
        <taxon>Clonostachys</taxon>
    </lineage>
</organism>
<comment type="caution">
    <text evidence="1">The sequence shown here is derived from an EMBL/GenBank/DDBJ whole genome shotgun (WGS) entry which is preliminary data.</text>
</comment>
<accession>A0A9N9Z9Y6</accession>
<evidence type="ECO:0000313" key="1">
    <source>
        <dbReference type="EMBL" id="CAH0051598.1"/>
    </source>
</evidence>
<dbReference type="EMBL" id="CABFOC020000042">
    <property type="protein sequence ID" value="CAH0051598.1"/>
    <property type="molecule type" value="Genomic_DNA"/>
</dbReference>
<protein>
    <submittedName>
        <fullName evidence="1">Uncharacterized protein</fullName>
    </submittedName>
</protein>
<keyword evidence="2" id="KW-1185">Reference proteome</keyword>
<dbReference type="OrthoDB" id="5282017at2759"/>